<dbReference type="InterPro" id="IPR050993">
    <property type="entry name" value="Isochorismatase_domain"/>
</dbReference>
<accession>A0A4R3LYL3</accession>
<evidence type="ECO:0000313" key="3">
    <source>
        <dbReference type="Proteomes" id="UP000294664"/>
    </source>
</evidence>
<feature type="domain" description="Isochorismatase-like" evidence="1">
    <location>
        <begin position="9"/>
        <end position="151"/>
    </location>
</feature>
<keyword evidence="3" id="KW-1185">Reference proteome</keyword>
<evidence type="ECO:0000259" key="1">
    <source>
        <dbReference type="Pfam" id="PF00857"/>
    </source>
</evidence>
<dbReference type="InterPro" id="IPR000868">
    <property type="entry name" value="Isochorismatase-like_dom"/>
</dbReference>
<dbReference type="PANTHER" id="PTHR14119:SF3">
    <property type="entry name" value="ISOCHORISMATASE DOMAIN-CONTAINING PROTEIN 2"/>
    <property type="match status" value="1"/>
</dbReference>
<proteinExistence type="predicted"/>
<dbReference type="EMBL" id="SMAI01000008">
    <property type="protein sequence ID" value="TCT03855.1"/>
    <property type="molecule type" value="Genomic_DNA"/>
</dbReference>
<name>A0A4R3LYL3_9HYPH</name>
<dbReference type="Gene3D" id="3.40.50.850">
    <property type="entry name" value="Isochorismatase-like"/>
    <property type="match status" value="1"/>
</dbReference>
<gene>
    <name evidence="2" type="ORF">EDC64_10820</name>
</gene>
<evidence type="ECO:0000313" key="2">
    <source>
        <dbReference type="EMBL" id="TCT03855.1"/>
    </source>
</evidence>
<protein>
    <submittedName>
        <fullName evidence="2">Nicotinamidase-related amidase</fullName>
    </submittedName>
</protein>
<dbReference type="SUPFAM" id="SSF52499">
    <property type="entry name" value="Isochorismatase-like hydrolases"/>
    <property type="match status" value="1"/>
</dbReference>
<dbReference type="Pfam" id="PF00857">
    <property type="entry name" value="Isochorismatase"/>
    <property type="match status" value="1"/>
</dbReference>
<dbReference type="RefSeq" id="WP_132032094.1">
    <property type="nucleotide sequence ID" value="NZ_SMAI01000008.1"/>
</dbReference>
<comment type="caution">
    <text evidence="2">The sequence shown here is derived from an EMBL/GenBank/DDBJ whole genome shotgun (WGS) entry which is preliminary data.</text>
</comment>
<dbReference type="InterPro" id="IPR036380">
    <property type="entry name" value="Isochorismatase-like_sf"/>
</dbReference>
<dbReference type="Proteomes" id="UP000294664">
    <property type="component" value="Unassembled WGS sequence"/>
</dbReference>
<dbReference type="AlphaFoldDB" id="A0A4R3LYL3"/>
<organism evidence="2 3">
    <name type="scientific">Aquabacter spiritensis</name>
    <dbReference type="NCBI Taxonomy" id="933073"/>
    <lineage>
        <taxon>Bacteria</taxon>
        <taxon>Pseudomonadati</taxon>
        <taxon>Pseudomonadota</taxon>
        <taxon>Alphaproteobacteria</taxon>
        <taxon>Hyphomicrobiales</taxon>
        <taxon>Xanthobacteraceae</taxon>
        <taxon>Aquabacter</taxon>
    </lineage>
</organism>
<sequence length="182" mass="19653">MALLSPTQSVLLVIDIQERLAAVIPDAEGLVARTGILLQAARHLGVPALAFEQYPRGLGGTLPAVSRHLPDGAIMEKMAFSVAAIPAVRTRLATLARRQIVIAGLEAHICVLQSAFGLKAAGYDVHVVADAVGARRPRDVDLAFARLRMEGIGITNCEMAVYEWMRHAETPHFKTMSRLLRG</sequence>
<reference evidence="2 3" key="1">
    <citation type="submission" date="2019-03" db="EMBL/GenBank/DDBJ databases">
        <title>Genomic Encyclopedia of Type Strains, Phase IV (KMG-IV): sequencing the most valuable type-strain genomes for metagenomic binning, comparative biology and taxonomic classification.</title>
        <authorList>
            <person name="Goeker M."/>
        </authorList>
    </citation>
    <scope>NUCLEOTIDE SEQUENCE [LARGE SCALE GENOMIC DNA]</scope>
    <source>
        <strain evidence="2 3">DSM 9035</strain>
    </source>
</reference>
<dbReference type="PANTHER" id="PTHR14119">
    <property type="entry name" value="HYDROLASE"/>
    <property type="match status" value="1"/>
</dbReference>
<dbReference type="OrthoDB" id="9796958at2"/>